<keyword evidence="1" id="KW-0812">Transmembrane</keyword>
<evidence type="ECO:0000313" key="2">
    <source>
        <dbReference type="EMBL" id="MVT27269.1"/>
    </source>
</evidence>
<dbReference type="InterPro" id="IPR049820">
    <property type="entry name" value="Trnsprt_adja_ssu-like"/>
</dbReference>
<comment type="caution">
    <text evidence="2">The sequence shown here is derived from an EMBL/GenBank/DDBJ whole genome shotgun (WGS) entry which is preliminary data.</text>
</comment>
<dbReference type="EMBL" id="WRPM01000095">
    <property type="protein sequence ID" value="MVT27269.1"/>
    <property type="molecule type" value="Genomic_DNA"/>
</dbReference>
<dbReference type="OrthoDB" id="4794362at2"/>
<accession>A0A7K1ULD2</accession>
<keyword evidence="1" id="KW-0472">Membrane</keyword>
<feature type="transmembrane region" description="Helical" evidence="1">
    <location>
        <begin position="6"/>
        <end position="31"/>
    </location>
</feature>
<name>A0A7K1ULD2_9MICC</name>
<dbReference type="Proteomes" id="UP000460157">
    <property type="component" value="Unassembled WGS sequence"/>
</dbReference>
<organism evidence="2 3">
    <name type="scientific">Nesterenkonia alkaliphila</name>
    <dbReference type="NCBI Taxonomy" id="1463631"/>
    <lineage>
        <taxon>Bacteria</taxon>
        <taxon>Bacillati</taxon>
        <taxon>Actinomycetota</taxon>
        <taxon>Actinomycetes</taxon>
        <taxon>Micrococcales</taxon>
        <taxon>Micrococcaceae</taxon>
        <taxon>Nesterenkonia</taxon>
    </lineage>
</organism>
<dbReference type="NCBIfam" id="NF038354">
    <property type="entry name" value="trnsprt_adja_43"/>
    <property type="match status" value="1"/>
</dbReference>
<evidence type="ECO:0000256" key="1">
    <source>
        <dbReference type="SAM" id="Phobius"/>
    </source>
</evidence>
<gene>
    <name evidence="2" type="ORF">GNZ21_13075</name>
</gene>
<evidence type="ECO:0000313" key="3">
    <source>
        <dbReference type="Proteomes" id="UP000460157"/>
    </source>
</evidence>
<keyword evidence="1" id="KW-1133">Transmembrane helix</keyword>
<keyword evidence="3" id="KW-1185">Reference proteome</keyword>
<dbReference type="AlphaFoldDB" id="A0A7K1ULD2"/>
<reference evidence="2 3" key="1">
    <citation type="submission" date="2019-12" db="EMBL/GenBank/DDBJ databases">
        <title>Nesterenkonia muleiensis sp. nov., a novel actinobacterium isolated from sap of Populus euphratica.</title>
        <authorList>
            <person name="Wang R."/>
        </authorList>
    </citation>
    <scope>NUCLEOTIDE SEQUENCE [LARGE SCALE GENOMIC DNA]</scope>
    <source>
        <strain evidence="2 3">F10</strain>
    </source>
</reference>
<proteinExistence type="predicted"/>
<protein>
    <submittedName>
        <fullName evidence="2">Uncharacterized protein</fullName>
    </submittedName>
</protein>
<sequence>MTMETLLMTIYVLMWPVVVLGVFAVLLRGFLNDWRQARREGHDII</sequence>